<sequence length="56" mass="6315">MNKRRFTSVIVAVCLPLLMVSACQQNDTNGSHQKKPDGYIEPVPIKIIEEKPVHIQ</sequence>
<dbReference type="PROSITE" id="PS51257">
    <property type="entry name" value="PROKAR_LIPOPROTEIN"/>
    <property type="match status" value="1"/>
</dbReference>
<dbReference type="Proteomes" id="UP001179280">
    <property type="component" value="Unassembled WGS sequence"/>
</dbReference>
<accession>A0ABS2SYZ7</accession>
<keyword evidence="3" id="KW-1185">Reference proteome</keyword>
<comment type="caution">
    <text evidence="2">The sequence shown here is derived from an EMBL/GenBank/DDBJ whole genome shotgun (WGS) entry which is preliminary data.</text>
</comment>
<feature type="chain" id="PRO_5047171919" evidence="1">
    <location>
        <begin position="26"/>
        <end position="56"/>
    </location>
</feature>
<dbReference type="EMBL" id="JAFBCV010000017">
    <property type="protein sequence ID" value="MBM7840748.1"/>
    <property type="molecule type" value="Genomic_DNA"/>
</dbReference>
<keyword evidence="1" id="KW-0732">Signal</keyword>
<feature type="signal peptide" evidence="1">
    <location>
        <begin position="1"/>
        <end position="25"/>
    </location>
</feature>
<dbReference type="RefSeq" id="WP_204468550.1">
    <property type="nucleotide sequence ID" value="NZ_JAFBCV010000017.1"/>
</dbReference>
<name>A0ABS2SYZ7_9BACI</name>
<reference evidence="2" key="1">
    <citation type="submission" date="2021-01" db="EMBL/GenBank/DDBJ databases">
        <title>Genomic Encyclopedia of Type Strains, Phase IV (KMG-IV): sequencing the most valuable type-strain genomes for metagenomic binning, comparative biology and taxonomic classification.</title>
        <authorList>
            <person name="Goeker M."/>
        </authorList>
    </citation>
    <scope>NUCLEOTIDE SEQUENCE</scope>
    <source>
        <strain evidence="2">DSM 21943</strain>
    </source>
</reference>
<proteinExistence type="predicted"/>
<gene>
    <name evidence="2" type="ORF">JOC54_004041</name>
</gene>
<organism evidence="2 3">
    <name type="scientific">Shouchella xiaoxiensis</name>
    <dbReference type="NCBI Taxonomy" id="766895"/>
    <lineage>
        <taxon>Bacteria</taxon>
        <taxon>Bacillati</taxon>
        <taxon>Bacillota</taxon>
        <taxon>Bacilli</taxon>
        <taxon>Bacillales</taxon>
        <taxon>Bacillaceae</taxon>
        <taxon>Shouchella</taxon>
    </lineage>
</organism>
<evidence type="ECO:0000313" key="3">
    <source>
        <dbReference type="Proteomes" id="UP001179280"/>
    </source>
</evidence>
<evidence type="ECO:0000256" key="1">
    <source>
        <dbReference type="SAM" id="SignalP"/>
    </source>
</evidence>
<evidence type="ECO:0000313" key="2">
    <source>
        <dbReference type="EMBL" id="MBM7840748.1"/>
    </source>
</evidence>
<protein>
    <submittedName>
        <fullName evidence="2">ABC-type Fe3+-citrate transport system substrate-binding protein</fullName>
    </submittedName>
</protein>